<keyword evidence="3" id="KW-1185">Reference proteome</keyword>
<evidence type="ECO:0000313" key="3">
    <source>
        <dbReference type="Proteomes" id="UP000305471"/>
    </source>
</evidence>
<keyword evidence="1" id="KW-1133">Transmembrane helix</keyword>
<dbReference type="EMBL" id="SWCO01000011">
    <property type="protein sequence ID" value="TKB01070.1"/>
    <property type="molecule type" value="Genomic_DNA"/>
</dbReference>
<dbReference type="RefSeq" id="WP_136783447.1">
    <property type="nucleotide sequence ID" value="NZ_SWCO01000011.1"/>
</dbReference>
<reference evidence="2 3" key="1">
    <citation type="submission" date="2019-04" db="EMBL/GenBank/DDBJ databases">
        <title>Alteromonas portus sp. nov., an alginate lyase-excreting marine bacterium.</title>
        <authorList>
            <person name="Huang H."/>
            <person name="Mo K."/>
            <person name="Bao S."/>
        </authorList>
    </citation>
    <scope>NUCLEOTIDE SEQUENCE [LARGE SCALE GENOMIC DNA]</scope>
    <source>
        <strain evidence="2 3">HB161718</strain>
    </source>
</reference>
<name>A0A4U0ZDW0_9ALTE</name>
<accession>A0A4U0ZDW0</accession>
<evidence type="ECO:0000256" key="1">
    <source>
        <dbReference type="SAM" id="Phobius"/>
    </source>
</evidence>
<feature type="transmembrane region" description="Helical" evidence="1">
    <location>
        <begin position="87"/>
        <end position="109"/>
    </location>
</feature>
<feature type="transmembrane region" description="Helical" evidence="1">
    <location>
        <begin position="6"/>
        <end position="25"/>
    </location>
</feature>
<gene>
    <name evidence="2" type="ORF">E5672_17735</name>
</gene>
<keyword evidence="1" id="KW-0812">Transmembrane</keyword>
<comment type="caution">
    <text evidence="2">The sequence shown here is derived from an EMBL/GenBank/DDBJ whole genome shotgun (WGS) entry which is preliminary data.</text>
</comment>
<feature type="transmembrane region" description="Helical" evidence="1">
    <location>
        <begin position="37"/>
        <end position="67"/>
    </location>
</feature>
<dbReference type="Proteomes" id="UP000305471">
    <property type="component" value="Unassembled WGS sequence"/>
</dbReference>
<keyword evidence="1" id="KW-0472">Membrane</keyword>
<sequence>MIVKGLQFIGLLFPIFVVALGKYFFRDISADTPLYTGAAATMGFFGMLVMVFAVYSITVIPTSLILLKKQNREHFRFKSVGWRAVLYFNWAVIAICGLCVFLVAVLSFIKTLM</sequence>
<organism evidence="2 3">
    <name type="scientific">Alteromonas portus</name>
    <dbReference type="NCBI Taxonomy" id="2565549"/>
    <lineage>
        <taxon>Bacteria</taxon>
        <taxon>Pseudomonadati</taxon>
        <taxon>Pseudomonadota</taxon>
        <taxon>Gammaproteobacteria</taxon>
        <taxon>Alteromonadales</taxon>
        <taxon>Alteromonadaceae</taxon>
        <taxon>Alteromonas/Salinimonas group</taxon>
        <taxon>Alteromonas</taxon>
    </lineage>
</organism>
<dbReference type="AlphaFoldDB" id="A0A4U0ZDW0"/>
<proteinExistence type="predicted"/>
<evidence type="ECO:0000313" key="2">
    <source>
        <dbReference type="EMBL" id="TKB01070.1"/>
    </source>
</evidence>
<protein>
    <submittedName>
        <fullName evidence="2">Uncharacterized protein</fullName>
    </submittedName>
</protein>
<dbReference type="OrthoDB" id="9947031at2"/>